<evidence type="ECO:0000313" key="2">
    <source>
        <dbReference type="EMBL" id="CAF1076630.1"/>
    </source>
</evidence>
<dbReference type="EMBL" id="CAJNOK010008932">
    <property type="protein sequence ID" value="CAF1076630.1"/>
    <property type="molecule type" value="Genomic_DNA"/>
</dbReference>
<feature type="compositionally biased region" description="Polar residues" evidence="1">
    <location>
        <begin position="502"/>
        <end position="520"/>
    </location>
</feature>
<feature type="non-terminal residue" evidence="3">
    <location>
        <position position="1"/>
    </location>
</feature>
<feature type="region of interest" description="Disordered" evidence="1">
    <location>
        <begin position="488"/>
        <end position="572"/>
    </location>
</feature>
<gene>
    <name evidence="2" type="ORF">OVA965_LOCUS18159</name>
    <name evidence="3" type="ORF">TMI583_LOCUS18171</name>
</gene>
<proteinExistence type="predicted"/>
<dbReference type="EMBL" id="CAJOBA010008948">
    <property type="protein sequence ID" value="CAF3840250.1"/>
    <property type="molecule type" value="Genomic_DNA"/>
</dbReference>
<evidence type="ECO:0000313" key="3">
    <source>
        <dbReference type="EMBL" id="CAF3840250.1"/>
    </source>
</evidence>
<dbReference type="Proteomes" id="UP000677228">
    <property type="component" value="Unassembled WGS sequence"/>
</dbReference>
<evidence type="ECO:0000256" key="1">
    <source>
        <dbReference type="SAM" id="MobiDB-lite"/>
    </source>
</evidence>
<comment type="caution">
    <text evidence="3">The sequence shown here is derived from an EMBL/GenBank/DDBJ whole genome shotgun (WGS) entry which is preliminary data.</text>
</comment>
<protein>
    <submittedName>
        <fullName evidence="3">Uncharacterized protein</fullName>
    </submittedName>
</protein>
<evidence type="ECO:0000313" key="4">
    <source>
        <dbReference type="Proteomes" id="UP000682733"/>
    </source>
</evidence>
<organism evidence="3 4">
    <name type="scientific">Didymodactylos carnosus</name>
    <dbReference type="NCBI Taxonomy" id="1234261"/>
    <lineage>
        <taxon>Eukaryota</taxon>
        <taxon>Metazoa</taxon>
        <taxon>Spiralia</taxon>
        <taxon>Gnathifera</taxon>
        <taxon>Rotifera</taxon>
        <taxon>Eurotatoria</taxon>
        <taxon>Bdelloidea</taxon>
        <taxon>Philodinida</taxon>
        <taxon>Philodinidae</taxon>
        <taxon>Didymodactylos</taxon>
    </lineage>
</organism>
<accession>A0A8S2KDI0</accession>
<reference evidence="3" key="1">
    <citation type="submission" date="2021-02" db="EMBL/GenBank/DDBJ databases">
        <authorList>
            <person name="Nowell W R."/>
        </authorList>
    </citation>
    <scope>NUCLEOTIDE SEQUENCE</scope>
</reference>
<sequence>MSMLVATVGANQKKKKNKQNVPSFAHVALILHLFGDVHYIWRKSAKDDEDPEEDTWSQNLQLASGSQTQSAECSAYNYTYNKIIDYTSKKTINDQPDEKELQDQILDIHTKAVIIIPRLCILFQIFNYAMDVLKECEDHVVFDEGYLVSRKINQLMVRKATEIVNQILASAPRSQYYPQMPMLFVEKPACIAACDYYDYLNNMAVILFTLQESPTEQYVSKKSLSMSRLTTLISSSNVLSTSESTICLFPFNFFMFGALASRMPEPLETKNSPFHNCSHLVEPALTNLMTDGILISGDFLVDSKNRRHKSIMKVPVPHDQQKRDLFEAKLKKYNVKLSDYEALYKTSAKPTKCGLSRETIYFYSQIADFVPEYSKYKTDMKETIEYLMKDGHITEVIVNNDIQYAISSTSTHFRPLPIDKATYEQLRKELPLSLKQKRTGKINSVSTPQQPLIPNLQLLHRFASDLSTIDINALFEMLIQTNLTVGRSNRQSLRGRRDKPSQRPSPQSSIDIFRLSTHSADNPKKRANSSSPAPFPTASPCPISTGNKQNQRNTESEAVPKCSSHQDYKKQK</sequence>
<dbReference type="AlphaFoldDB" id="A0A8S2KDI0"/>
<feature type="compositionally biased region" description="Polar residues" evidence="1">
    <location>
        <begin position="544"/>
        <end position="553"/>
    </location>
</feature>
<dbReference type="Proteomes" id="UP000682733">
    <property type="component" value="Unassembled WGS sequence"/>
</dbReference>
<name>A0A8S2KDI0_9BILA</name>